<comment type="caution">
    <text evidence="2">The sequence shown here is derived from an EMBL/GenBank/DDBJ whole genome shotgun (WGS) entry which is preliminary data.</text>
</comment>
<feature type="transmembrane region" description="Helical" evidence="1">
    <location>
        <begin position="45"/>
        <end position="67"/>
    </location>
</feature>
<keyword evidence="3" id="KW-1185">Reference proteome</keyword>
<evidence type="ECO:0000313" key="3">
    <source>
        <dbReference type="Proteomes" id="UP001345691"/>
    </source>
</evidence>
<proteinExistence type="predicted"/>
<dbReference type="Proteomes" id="UP001345691">
    <property type="component" value="Unassembled WGS sequence"/>
</dbReference>
<keyword evidence="1" id="KW-0812">Transmembrane</keyword>
<keyword evidence="1" id="KW-1133">Transmembrane helix</keyword>
<sequence>MERRVRIWTIGTLAGAFTIASTTLNVVFASNTSNISVLAALRTLLFIAFAVSLVDVGSIICFSTIYVQRLCTYSLGGKKTAWGQFIGGLIAAVQPPEAGSTYCSHDLPCRLVRTMGGIGCFAGGLVLLVGDMDQKRFEISKGEPNGFGFWYQSLIHEPSQKTEYTAYQPNFRLRRCHPQFTTKDASASRRLIATAIVLNTSWPWIFEDQAGTAF</sequence>
<name>A0ABR0IXI2_9EURO</name>
<gene>
    <name evidence="2" type="ORF">LTR69_010263</name>
</gene>
<organism evidence="2 3">
    <name type="scientific">Exophiala sideris</name>
    <dbReference type="NCBI Taxonomy" id="1016849"/>
    <lineage>
        <taxon>Eukaryota</taxon>
        <taxon>Fungi</taxon>
        <taxon>Dikarya</taxon>
        <taxon>Ascomycota</taxon>
        <taxon>Pezizomycotina</taxon>
        <taxon>Eurotiomycetes</taxon>
        <taxon>Chaetothyriomycetidae</taxon>
        <taxon>Chaetothyriales</taxon>
        <taxon>Herpotrichiellaceae</taxon>
        <taxon>Exophiala</taxon>
    </lineage>
</organism>
<accession>A0ABR0IXI2</accession>
<evidence type="ECO:0000256" key="1">
    <source>
        <dbReference type="SAM" id="Phobius"/>
    </source>
</evidence>
<evidence type="ECO:0000313" key="2">
    <source>
        <dbReference type="EMBL" id="KAK5051237.1"/>
    </source>
</evidence>
<reference evidence="2 3" key="1">
    <citation type="submission" date="2023-08" db="EMBL/GenBank/DDBJ databases">
        <title>Black Yeasts Isolated from many extreme environments.</title>
        <authorList>
            <person name="Coleine C."/>
            <person name="Stajich J.E."/>
            <person name="Selbmann L."/>
        </authorList>
    </citation>
    <scope>NUCLEOTIDE SEQUENCE [LARGE SCALE GENOMIC DNA]</scope>
    <source>
        <strain evidence="2 3">CCFEE 6328</strain>
    </source>
</reference>
<keyword evidence="1" id="KW-0472">Membrane</keyword>
<dbReference type="EMBL" id="JAVRRF010000034">
    <property type="protein sequence ID" value="KAK5051237.1"/>
    <property type="molecule type" value="Genomic_DNA"/>
</dbReference>
<protein>
    <submittedName>
        <fullName evidence="2">Uncharacterized protein</fullName>
    </submittedName>
</protein>